<dbReference type="AlphaFoldDB" id="A0A558HN80"/>
<feature type="domain" description="Acyl-CoA dehydrogenase/oxidase N-terminal" evidence="11">
    <location>
        <begin position="6"/>
        <end position="117"/>
    </location>
</feature>
<dbReference type="FunFam" id="2.40.110.10:FF:000001">
    <property type="entry name" value="Acyl-CoA dehydrogenase, mitochondrial"/>
    <property type="match status" value="1"/>
</dbReference>
<dbReference type="Pfam" id="PF02771">
    <property type="entry name" value="Acyl-CoA_dh_N"/>
    <property type="match status" value="1"/>
</dbReference>
<comment type="similarity">
    <text evidence="3 8">Belongs to the acyl-CoA dehydrogenase family.</text>
</comment>
<dbReference type="PROSITE" id="PS00072">
    <property type="entry name" value="ACYL_COA_DH_1"/>
    <property type="match status" value="1"/>
</dbReference>
<dbReference type="SUPFAM" id="SSF56645">
    <property type="entry name" value="Acyl-CoA dehydrogenase NM domain-like"/>
    <property type="match status" value="1"/>
</dbReference>
<dbReference type="STRING" id="553385.GCA_000591415_01755"/>
<dbReference type="EMBL" id="VNFH01000005">
    <property type="protein sequence ID" value="TVU70567.1"/>
    <property type="molecule type" value="Genomic_DNA"/>
</dbReference>
<dbReference type="PANTHER" id="PTHR43831">
    <property type="entry name" value="ISOBUTYRYL-COA DEHYDROGENASE"/>
    <property type="match status" value="1"/>
</dbReference>
<organism evidence="12 13">
    <name type="scientific">Cobetia crustatorum</name>
    <dbReference type="NCBI Taxonomy" id="553385"/>
    <lineage>
        <taxon>Bacteria</taxon>
        <taxon>Pseudomonadati</taxon>
        <taxon>Pseudomonadota</taxon>
        <taxon>Gammaproteobacteria</taxon>
        <taxon>Oceanospirillales</taxon>
        <taxon>Halomonadaceae</taxon>
        <taxon>Cobetia</taxon>
    </lineage>
</organism>
<evidence type="ECO:0000256" key="6">
    <source>
        <dbReference type="ARBA" id="ARBA00022827"/>
    </source>
</evidence>
<evidence type="ECO:0000256" key="2">
    <source>
        <dbReference type="ARBA" id="ARBA00005109"/>
    </source>
</evidence>
<dbReference type="InterPro" id="IPR009100">
    <property type="entry name" value="AcylCoA_DH/oxidase_NM_dom_sf"/>
</dbReference>
<keyword evidence="5 8" id="KW-0285">Flavoprotein</keyword>
<feature type="domain" description="Acyl-CoA oxidase/dehydrogenase middle" evidence="10">
    <location>
        <begin position="122"/>
        <end position="217"/>
    </location>
</feature>
<dbReference type="PROSITE" id="PS00073">
    <property type="entry name" value="ACYL_COA_DH_2"/>
    <property type="match status" value="1"/>
</dbReference>
<evidence type="ECO:0000256" key="1">
    <source>
        <dbReference type="ARBA" id="ARBA00001974"/>
    </source>
</evidence>
<dbReference type="InterPro" id="IPR013786">
    <property type="entry name" value="AcylCoA_DH/ox_N"/>
</dbReference>
<dbReference type="PANTHER" id="PTHR43831:SF1">
    <property type="entry name" value="ISOBUTYRYL-COA DEHYDROGENASE, MITOCHONDRIAL"/>
    <property type="match status" value="1"/>
</dbReference>
<evidence type="ECO:0000256" key="8">
    <source>
        <dbReference type="RuleBase" id="RU362125"/>
    </source>
</evidence>
<dbReference type="OrthoDB" id="9769473at2"/>
<dbReference type="FunFam" id="1.20.140.10:FF:000001">
    <property type="entry name" value="Acyl-CoA dehydrogenase"/>
    <property type="match status" value="1"/>
</dbReference>
<comment type="caution">
    <text evidence="12">The sequence shown here is derived from an EMBL/GenBank/DDBJ whole genome shotgun (WGS) entry which is preliminary data.</text>
</comment>
<dbReference type="Gene3D" id="1.10.540.10">
    <property type="entry name" value="Acyl-CoA dehydrogenase/oxidase, N-terminal domain"/>
    <property type="match status" value="1"/>
</dbReference>
<proteinExistence type="inferred from homology"/>
<dbReference type="InterPro" id="IPR036250">
    <property type="entry name" value="AcylCo_DH-like_C"/>
</dbReference>
<evidence type="ECO:0000256" key="3">
    <source>
        <dbReference type="ARBA" id="ARBA00009347"/>
    </source>
</evidence>
<dbReference type="GO" id="GO:0009083">
    <property type="term" value="P:branched-chain amino acid catabolic process"/>
    <property type="evidence" value="ECO:0007669"/>
    <property type="project" value="UniProtKB-KW"/>
</dbReference>
<dbReference type="GO" id="GO:0003995">
    <property type="term" value="F:acyl-CoA dehydrogenase activity"/>
    <property type="evidence" value="ECO:0007669"/>
    <property type="project" value="InterPro"/>
</dbReference>
<dbReference type="InterPro" id="IPR006091">
    <property type="entry name" value="Acyl-CoA_Oxase/DH_mid-dom"/>
</dbReference>
<accession>A0A558HN80</accession>
<evidence type="ECO:0000256" key="4">
    <source>
        <dbReference type="ARBA" id="ARBA00022456"/>
    </source>
</evidence>
<evidence type="ECO:0000259" key="10">
    <source>
        <dbReference type="Pfam" id="PF02770"/>
    </source>
</evidence>
<evidence type="ECO:0000256" key="5">
    <source>
        <dbReference type="ARBA" id="ARBA00022630"/>
    </source>
</evidence>
<evidence type="ECO:0000313" key="12">
    <source>
        <dbReference type="EMBL" id="TVU70567.1"/>
    </source>
</evidence>
<dbReference type="SUPFAM" id="SSF47203">
    <property type="entry name" value="Acyl-CoA dehydrogenase C-terminal domain-like"/>
    <property type="match status" value="1"/>
</dbReference>
<dbReference type="Pfam" id="PF02770">
    <property type="entry name" value="Acyl-CoA_dh_M"/>
    <property type="match status" value="1"/>
</dbReference>
<feature type="domain" description="Acyl-CoA dehydrogenase/oxidase C-terminal" evidence="9">
    <location>
        <begin position="229"/>
        <end position="378"/>
    </location>
</feature>
<dbReference type="InterPro" id="IPR052547">
    <property type="entry name" value="Mito_Isobutyryl-CoADH"/>
</dbReference>
<evidence type="ECO:0000259" key="9">
    <source>
        <dbReference type="Pfam" id="PF00441"/>
    </source>
</evidence>
<keyword evidence="4" id="KW-0101">Branched-chain amino acid catabolism</keyword>
<dbReference type="Gene3D" id="2.40.110.10">
    <property type="entry name" value="Butyryl-CoA Dehydrogenase, subunit A, domain 2"/>
    <property type="match status" value="1"/>
</dbReference>
<comment type="cofactor">
    <cofactor evidence="1 8">
        <name>FAD</name>
        <dbReference type="ChEBI" id="CHEBI:57692"/>
    </cofactor>
</comment>
<comment type="pathway">
    <text evidence="2">Amino-acid degradation; L-valine degradation.</text>
</comment>
<evidence type="ECO:0000313" key="13">
    <source>
        <dbReference type="Proteomes" id="UP000319941"/>
    </source>
</evidence>
<dbReference type="InterPro" id="IPR046373">
    <property type="entry name" value="Acyl-CoA_Oxase/DH_mid-dom_sf"/>
</dbReference>
<evidence type="ECO:0000256" key="7">
    <source>
        <dbReference type="ARBA" id="ARBA00023002"/>
    </source>
</evidence>
<dbReference type="GO" id="GO:0050660">
    <property type="term" value="F:flavin adenine dinucleotide binding"/>
    <property type="evidence" value="ECO:0007669"/>
    <property type="project" value="InterPro"/>
</dbReference>
<dbReference type="RefSeq" id="WP_024951887.1">
    <property type="nucleotide sequence ID" value="NZ_CAWOWR010000107.1"/>
</dbReference>
<dbReference type="Proteomes" id="UP000319941">
    <property type="component" value="Unassembled WGS sequence"/>
</dbReference>
<keyword evidence="13" id="KW-1185">Reference proteome</keyword>
<dbReference type="InterPro" id="IPR037069">
    <property type="entry name" value="AcylCoA_DH/ox_N_sf"/>
</dbReference>
<dbReference type="Pfam" id="PF00441">
    <property type="entry name" value="Acyl-CoA_dh_1"/>
    <property type="match status" value="1"/>
</dbReference>
<gene>
    <name evidence="12" type="ORF">FQP86_08000</name>
</gene>
<dbReference type="Gene3D" id="1.20.140.10">
    <property type="entry name" value="Butyryl-CoA Dehydrogenase, subunit A, domain 3"/>
    <property type="match status" value="1"/>
</dbReference>
<keyword evidence="6 8" id="KW-0274">FAD</keyword>
<evidence type="ECO:0000259" key="11">
    <source>
        <dbReference type="Pfam" id="PF02771"/>
    </source>
</evidence>
<name>A0A558HN80_9GAMM</name>
<dbReference type="PIRSF" id="PIRSF016578">
    <property type="entry name" value="HsaA"/>
    <property type="match status" value="1"/>
</dbReference>
<reference evidence="12 13" key="1">
    <citation type="submission" date="2019-07" db="EMBL/GenBank/DDBJ databases">
        <title>Diversity of Bacteria from Kongsfjorden, Arctic.</title>
        <authorList>
            <person name="Yu Y."/>
        </authorList>
    </citation>
    <scope>NUCLEOTIDE SEQUENCE [LARGE SCALE GENOMIC DNA]</scope>
    <source>
        <strain evidence="12 13">SM1923</strain>
    </source>
</reference>
<sequence length="388" mass="42131">MNFSLTDDQRALQEGARAFADAELAPFAAEWDATSHFPIETLSKAGEAGFMGLYVAEEHGGLGLPRLDSSIILEQLATGCISTTAYITIHNMVGWMISSFASDACREQWVPAMVSGEKLGSYCLTEPGSGSDAASLRTRAEREGDDYYLTGSKMFISGAGATDVLVVMARTGSPDSGASGISAFVVPADADGISYGKKEEKMGWNSQPTRLVNFDRVRVSADHRLGEEGEGFRFAMKALDGGRINIATCSLGAAQKALELSRDYLGERKQFGRELGQFQALQFKLADMATELTAARTLVRLAAFKLDEGDAEASAHCAMAKRFATDMGFEVCNQALQLHGGYGYIREYPLERLVRDTRVHQILEGTNEIMRLIIARRLMTPGMIESLV</sequence>
<protein>
    <submittedName>
        <fullName evidence="12">Acyl-CoA dehydrogenase</fullName>
    </submittedName>
</protein>
<keyword evidence="7 8" id="KW-0560">Oxidoreductase</keyword>
<dbReference type="InterPro" id="IPR009075">
    <property type="entry name" value="AcylCo_DH/oxidase_C"/>
</dbReference>
<dbReference type="InterPro" id="IPR006089">
    <property type="entry name" value="Acyl-CoA_DH_CS"/>
</dbReference>